<name>A0A1H5BB40_9ACTN</name>
<reference evidence="1 2" key="1">
    <citation type="submission" date="2016-10" db="EMBL/GenBank/DDBJ databases">
        <authorList>
            <person name="de Groot N.N."/>
        </authorList>
    </citation>
    <scope>NUCLEOTIDE SEQUENCE [LARGE SCALE GENOMIC DNA]</scope>
    <source>
        <strain evidence="1 2">DSM 40306</strain>
    </source>
</reference>
<protein>
    <submittedName>
        <fullName evidence="1">Uncharacterized protein</fullName>
    </submittedName>
</protein>
<evidence type="ECO:0000313" key="2">
    <source>
        <dbReference type="Proteomes" id="UP000182375"/>
    </source>
</evidence>
<gene>
    <name evidence="1" type="ORF">SAMN04490357_5031</name>
</gene>
<organism evidence="1 2">
    <name type="scientific">Streptomyces misionensis</name>
    <dbReference type="NCBI Taxonomy" id="67331"/>
    <lineage>
        <taxon>Bacteria</taxon>
        <taxon>Bacillati</taxon>
        <taxon>Actinomycetota</taxon>
        <taxon>Actinomycetes</taxon>
        <taxon>Kitasatosporales</taxon>
        <taxon>Streptomycetaceae</taxon>
        <taxon>Streptomyces</taxon>
    </lineage>
</organism>
<evidence type="ECO:0000313" key="1">
    <source>
        <dbReference type="EMBL" id="SED51829.1"/>
    </source>
</evidence>
<dbReference type="STRING" id="67331.SAMN04490357_5031"/>
<accession>A0A1H5BB40</accession>
<dbReference type="GeneID" id="95514117"/>
<proteinExistence type="predicted"/>
<sequence>MNEALISRTGRHLRSWATGRPLAGGTAGGGSATVVLEDADRLPAVLASDVVGPRTLVLVPGDQDGEEHAPSGATVVGFEGSLSEPGGDASIGGAIFLQVQDYGTSPYMSLLGTTLVRVAGEPDFEAFLADADRARETGEFEAFAVSPAVQIADLGALGEAAPDDGPGTRLWIAADGAVSVSPQGTRLGTAGDSAADLSAAWSAATAAAPAVALGRAVPEAVRGPAVAERPWLGRYLAALDMLRDLQVHGVSDVRISGFGGRLAAELADVTGAHDAQDPAVPFLAWTPQAAYVRVPGHDRTFRLGGRAARTAERLLVHGDPATAADGADGAAVRQVLDFFAERGAPLLPATADAPAEVGV</sequence>
<dbReference type="Proteomes" id="UP000182375">
    <property type="component" value="Unassembled WGS sequence"/>
</dbReference>
<dbReference type="EMBL" id="FNTD01000004">
    <property type="protein sequence ID" value="SED51829.1"/>
    <property type="molecule type" value="Genomic_DNA"/>
</dbReference>
<dbReference type="InterPro" id="IPR049693">
    <property type="entry name" value="Daptide_RRE"/>
</dbReference>
<dbReference type="RefSeq" id="WP_070026975.1">
    <property type="nucleotide sequence ID" value="NZ_FNTD01000004.1"/>
</dbReference>
<dbReference type="NCBIfam" id="NF041823">
    <property type="entry name" value="daptide_RRE"/>
    <property type="match status" value="1"/>
</dbReference>
<dbReference type="AlphaFoldDB" id="A0A1H5BB40"/>